<evidence type="ECO:0000313" key="2">
    <source>
        <dbReference type="Proteomes" id="UP001732700"/>
    </source>
</evidence>
<keyword evidence="2" id="KW-1185">Reference proteome</keyword>
<accession>A0ACD6A7C2</accession>
<dbReference type="Proteomes" id="UP001732700">
    <property type="component" value="Chromosome 7D"/>
</dbReference>
<proteinExistence type="predicted"/>
<reference evidence="1" key="2">
    <citation type="submission" date="2025-09" db="UniProtKB">
        <authorList>
            <consortium name="EnsemblPlants"/>
        </authorList>
    </citation>
    <scope>IDENTIFICATION</scope>
</reference>
<name>A0ACD6A7C2_AVESA</name>
<dbReference type="EnsemblPlants" id="AVESA.00010b.r2.7DG1349160.1">
    <property type="protein sequence ID" value="AVESA.00010b.r2.7DG1349160.1.CDS"/>
    <property type="gene ID" value="AVESA.00010b.r2.7DG1349160"/>
</dbReference>
<sequence>MGEIDKGMPKIGMRFRNQDAAWEFWVAYGGRVGFDVRKRNKNISKIDGQVTSCTFVCSNEGVRKKGITMDYVPKRMRAETRTNCKARMIISFDRVARDFEVTYVVLEHNHLLQLPQTCHLMASQRKITELQAFEIEAAEDSGIMPKAAHEYACRRVGGPLNLGYTCRDQKNHLRTKRQRELGYGQAGSMLKYFHDKIIENPSFQHALQLDCEEHIANIFWADAKMVLDYAHFGDVVTFDTTFGTNKEYRPFGVFLGLNQFRETTIFGAALLFDETCDSFKWLFETFLATHNGRQPRTIYTDQDTAMGKAIENVFTESYHGLCTFHIMQNAVKHLCPLKGEEKGEEKEEGKGEEEEEESHILKDFSECMYGYEDKAEFQEAFDNMRLKVHKQTWLDSIYKLKEKWAECYMRDVFSLGVRSTQLSESFNNSLKNHLKSDFHIVRFLKHFERTLEVKRAKELQSEYEARKKLARIKMHTPMLVLASEKYTPIIFEAFQDEYERSMAACTRVLDEDNKFAVSIGSLHGDLKFEEERIVIGDPLAKTASCSCEMFNRTGILCRHGIKVLDLMNIKTLPPHYILKRWTREARNGSIQDRDGRKVVENPKLEAQLRYKALSHKFHSLAYKVANSLEFCLMLENALDSVGTQVEDKLNETTNATNMPCNDQENIDPNVPNVQQTNEYLSAKLKKKEVQSKNLRRKKTWLDKLLKGKRKPTKVAAPKKNGAKQHKKNDGVEPQVRVEKDYVNEGENMEHQDCNTIISYTQLLTAPLGGVFDGHMF</sequence>
<organism evidence="1 2">
    <name type="scientific">Avena sativa</name>
    <name type="common">Oat</name>
    <dbReference type="NCBI Taxonomy" id="4498"/>
    <lineage>
        <taxon>Eukaryota</taxon>
        <taxon>Viridiplantae</taxon>
        <taxon>Streptophyta</taxon>
        <taxon>Embryophyta</taxon>
        <taxon>Tracheophyta</taxon>
        <taxon>Spermatophyta</taxon>
        <taxon>Magnoliopsida</taxon>
        <taxon>Liliopsida</taxon>
        <taxon>Poales</taxon>
        <taxon>Poaceae</taxon>
        <taxon>BOP clade</taxon>
        <taxon>Pooideae</taxon>
        <taxon>Poodae</taxon>
        <taxon>Poeae</taxon>
        <taxon>Poeae Chloroplast Group 1 (Aveneae type)</taxon>
        <taxon>Aveninae</taxon>
        <taxon>Avena</taxon>
    </lineage>
</organism>
<protein>
    <submittedName>
        <fullName evidence="1">Uncharacterized protein</fullName>
    </submittedName>
</protein>
<evidence type="ECO:0000313" key="1">
    <source>
        <dbReference type="EnsemblPlants" id="AVESA.00010b.r2.7DG1349160.1.CDS"/>
    </source>
</evidence>
<reference evidence="1" key="1">
    <citation type="submission" date="2021-05" db="EMBL/GenBank/DDBJ databases">
        <authorList>
            <person name="Scholz U."/>
            <person name="Mascher M."/>
            <person name="Fiebig A."/>
        </authorList>
    </citation>
    <scope>NUCLEOTIDE SEQUENCE [LARGE SCALE GENOMIC DNA]</scope>
</reference>